<protein>
    <submittedName>
        <fullName evidence="1">Nucleotidyltransferase domain-containing protein</fullName>
    </submittedName>
</protein>
<dbReference type="Proteomes" id="UP000304953">
    <property type="component" value="Unassembled WGS sequence"/>
</dbReference>
<evidence type="ECO:0000313" key="2">
    <source>
        <dbReference type="Proteomes" id="UP000304953"/>
    </source>
</evidence>
<name>A0AC61RXG4_9FIRM</name>
<sequence length="73" mass="8207">MSEYLLFLLGSYREAIGKLLGSRLTRVILYGSYARGDFNQDSDMDIMILMDAIWAAYEAAMRLKVFHAAAAIP</sequence>
<evidence type="ECO:0000313" key="1">
    <source>
        <dbReference type="EMBL" id="TGY96616.1"/>
    </source>
</evidence>
<organism evidence="1 2">
    <name type="scientific">Petralouisia muris</name>
    <dbReference type="NCBI Taxonomy" id="3032872"/>
    <lineage>
        <taxon>Bacteria</taxon>
        <taxon>Bacillati</taxon>
        <taxon>Bacillota</taxon>
        <taxon>Clostridia</taxon>
        <taxon>Lachnospirales</taxon>
        <taxon>Lachnospiraceae</taxon>
        <taxon>Petralouisia</taxon>
    </lineage>
</organism>
<comment type="caution">
    <text evidence="1">The sequence shown here is derived from an EMBL/GenBank/DDBJ whole genome shotgun (WGS) entry which is preliminary data.</text>
</comment>
<accession>A0AC61RXG4</accession>
<dbReference type="EMBL" id="SRYA01000014">
    <property type="protein sequence ID" value="TGY96616.1"/>
    <property type="molecule type" value="Genomic_DNA"/>
</dbReference>
<keyword evidence="2" id="KW-1185">Reference proteome</keyword>
<reference evidence="1" key="1">
    <citation type="submission" date="2019-04" db="EMBL/GenBank/DDBJ databases">
        <title>Microbes associate with the intestines of laboratory mice.</title>
        <authorList>
            <person name="Navarre W."/>
            <person name="Wong E."/>
            <person name="Huang K."/>
            <person name="Tropini C."/>
            <person name="Ng K."/>
            <person name="Yu B."/>
        </authorList>
    </citation>
    <scope>NUCLEOTIDE SEQUENCE</scope>
    <source>
        <strain evidence="1">NM01_1-7b</strain>
    </source>
</reference>
<proteinExistence type="predicted"/>
<gene>
    <name evidence="1" type="ORF">E5329_08610</name>
</gene>